<protein>
    <recommendedName>
        <fullName evidence="1">BZIP domain-containing protein</fullName>
    </recommendedName>
</protein>
<evidence type="ECO:0000259" key="1">
    <source>
        <dbReference type="PROSITE" id="PS50217"/>
    </source>
</evidence>
<dbReference type="Gene3D" id="3.30.160.60">
    <property type="entry name" value="Classic Zinc Finger"/>
    <property type="match status" value="1"/>
</dbReference>
<dbReference type="InterPro" id="IPR004827">
    <property type="entry name" value="bZIP"/>
</dbReference>
<proteinExistence type="predicted"/>
<feature type="domain" description="BZIP" evidence="1">
    <location>
        <begin position="237"/>
        <end position="278"/>
    </location>
</feature>
<dbReference type="Pfam" id="PF00170">
    <property type="entry name" value="bZIP_1"/>
    <property type="match status" value="1"/>
</dbReference>
<dbReference type="AlphaFoldDB" id="A0A9P6PSU4"/>
<sequence length="441" mass="47623">MAISTDHSMFGMTNPKLSKSADALESALAQFSKNATPFAPLNSGNSDPLVNIASALPTDGSSGFDEWLASDFQLGILSGDDASLASSPFSALDDSPLLDLESFNATMMGPSLFDMNLGFPSNNFVASAPSSVQTKSAPLLTTTAAVQQAAAALNIPWSRDLEIAFMAEAANSTVSVNNIPAMIIPKADSVESIVVPAVESNNTASMPSPAMPHNKTDNNVKKRAFSPEEEADEVLAKRAKNTDAARRSRLKKMMRLETLETKVAELETANTGLTMKVAVGFKEFLAGDGQVRLSEWIMNSLYLTSSDQVMVKYNVLSKANASREAQQGGIGSRFARANTDHVLMIGAEVQGSVAVEKYKRWTNVYSNTTSDIQIVVQADEPSTVALKDYIWTNFDARGPRIIDTAEFASDLHCYAWSIFVNNQLRFFLVSGGIKFSRNNRL</sequence>
<evidence type="ECO:0000313" key="3">
    <source>
        <dbReference type="Proteomes" id="UP000726737"/>
    </source>
</evidence>
<dbReference type="SMART" id="SM00338">
    <property type="entry name" value="BRLZ"/>
    <property type="match status" value="1"/>
</dbReference>
<dbReference type="EMBL" id="JAAAJA010000545">
    <property type="protein sequence ID" value="KAG0252102.1"/>
    <property type="molecule type" value="Genomic_DNA"/>
</dbReference>
<name>A0A9P6PSU4_9FUNG</name>
<organism evidence="2 3">
    <name type="scientific">Mortierella polycephala</name>
    <dbReference type="NCBI Taxonomy" id="41804"/>
    <lineage>
        <taxon>Eukaryota</taxon>
        <taxon>Fungi</taxon>
        <taxon>Fungi incertae sedis</taxon>
        <taxon>Mucoromycota</taxon>
        <taxon>Mortierellomycotina</taxon>
        <taxon>Mortierellomycetes</taxon>
        <taxon>Mortierellales</taxon>
        <taxon>Mortierellaceae</taxon>
        <taxon>Mortierella</taxon>
    </lineage>
</organism>
<dbReference type="Proteomes" id="UP000726737">
    <property type="component" value="Unassembled WGS sequence"/>
</dbReference>
<reference evidence="2" key="1">
    <citation type="journal article" date="2020" name="Fungal Divers.">
        <title>Resolving the Mortierellaceae phylogeny through synthesis of multi-gene phylogenetics and phylogenomics.</title>
        <authorList>
            <person name="Vandepol N."/>
            <person name="Liber J."/>
            <person name="Desiro A."/>
            <person name="Na H."/>
            <person name="Kennedy M."/>
            <person name="Barry K."/>
            <person name="Grigoriev I.V."/>
            <person name="Miller A.N."/>
            <person name="O'Donnell K."/>
            <person name="Stajich J.E."/>
            <person name="Bonito G."/>
        </authorList>
    </citation>
    <scope>NUCLEOTIDE SEQUENCE</scope>
    <source>
        <strain evidence="2">KOD948</strain>
    </source>
</reference>
<dbReference type="OrthoDB" id="2257100at2759"/>
<evidence type="ECO:0000313" key="2">
    <source>
        <dbReference type="EMBL" id="KAG0252102.1"/>
    </source>
</evidence>
<dbReference type="PROSITE" id="PS50217">
    <property type="entry name" value="BZIP"/>
    <property type="match status" value="1"/>
</dbReference>
<gene>
    <name evidence="2" type="ORF">BG011_007199</name>
</gene>
<accession>A0A9P6PSU4</accession>
<dbReference type="SUPFAM" id="SSF57959">
    <property type="entry name" value="Leucine zipper domain"/>
    <property type="match status" value="1"/>
</dbReference>
<keyword evidence="3" id="KW-1185">Reference proteome</keyword>
<dbReference type="CDD" id="cd12193">
    <property type="entry name" value="bZIP_GCN4"/>
    <property type="match status" value="1"/>
</dbReference>
<dbReference type="PROSITE" id="PS00036">
    <property type="entry name" value="BZIP_BASIC"/>
    <property type="match status" value="1"/>
</dbReference>
<comment type="caution">
    <text evidence="2">The sequence shown here is derived from an EMBL/GenBank/DDBJ whole genome shotgun (WGS) entry which is preliminary data.</text>
</comment>
<dbReference type="GO" id="GO:0003700">
    <property type="term" value="F:DNA-binding transcription factor activity"/>
    <property type="evidence" value="ECO:0007669"/>
    <property type="project" value="InterPro"/>
</dbReference>
<dbReference type="InterPro" id="IPR046347">
    <property type="entry name" value="bZIP_sf"/>
</dbReference>